<organism evidence="6 7">
    <name type="scientific">Aplysia californica</name>
    <name type="common">California sea hare</name>
    <dbReference type="NCBI Taxonomy" id="6500"/>
    <lineage>
        <taxon>Eukaryota</taxon>
        <taxon>Metazoa</taxon>
        <taxon>Spiralia</taxon>
        <taxon>Lophotrochozoa</taxon>
        <taxon>Mollusca</taxon>
        <taxon>Gastropoda</taxon>
        <taxon>Heterobranchia</taxon>
        <taxon>Euthyneura</taxon>
        <taxon>Tectipleura</taxon>
        <taxon>Aplysiida</taxon>
        <taxon>Aplysioidea</taxon>
        <taxon>Aplysiidae</taxon>
        <taxon>Aplysia</taxon>
    </lineage>
</organism>
<keyword evidence="6" id="KW-1185">Reference proteome</keyword>
<protein>
    <recommendedName>
        <fullName evidence="4">Carboxylic ester hydrolase</fullName>
        <ecNumber evidence="4">3.1.1.-</ecNumber>
    </recommendedName>
</protein>
<feature type="domain" description="Carboxylesterase type B" evidence="5">
    <location>
        <begin position="41"/>
        <end position="539"/>
    </location>
</feature>
<dbReference type="PROSITE" id="PS00941">
    <property type="entry name" value="CARBOXYLESTERASE_B_2"/>
    <property type="match status" value="1"/>
</dbReference>
<keyword evidence="2 4" id="KW-0732">Signal</keyword>
<gene>
    <name evidence="7" type="primary">LOC101850942</name>
</gene>
<evidence type="ECO:0000256" key="4">
    <source>
        <dbReference type="RuleBase" id="RU361235"/>
    </source>
</evidence>
<evidence type="ECO:0000313" key="6">
    <source>
        <dbReference type="Proteomes" id="UP000694888"/>
    </source>
</evidence>
<dbReference type="InterPro" id="IPR051093">
    <property type="entry name" value="Neuroligin/BSAL"/>
</dbReference>
<proteinExistence type="inferred from homology"/>
<evidence type="ECO:0000256" key="1">
    <source>
        <dbReference type="ARBA" id="ARBA00005964"/>
    </source>
</evidence>
<accession>A0ABM0JI04</accession>
<feature type="signal peptide" evidence="4">
    <location>
        <begin position="1"/>
        <end position="25"/>
    </location>
</feature>
<dbReference type="Proteomes" id="UP000694888">
    <property type="component" value="Unplaced"/>
</dbReference>
<dbReference type="PANTHER" id="PTHR43903">
    <property type="entry name" value="NEUROLIGIN"/>
    <property type="match status" value="1"/>
</dbReference>
<dbReference type="EC" id="3.1.1.-" evidence="4"/>
<evidence type="ECO:0000256" key="3">
    <source>
        <dbReference type="ARBA" id="ARBA00022801"/>
    </source>
</evidence>
<comment type="similarity">
    <text evidence="1 4">Belongs to the type-B carboxylesterase/lipase family.</text>
</comment>
<evidence type="ECO:0000256" key="2">
    <source>
        <dbReference type="ARBA" id="ARBA00022729"/>
    </source>
</evidence>
<feature type="chain" id="PRO_5044963751" description="Carboxylic ester hydrolase" evidence="4">
    <location>
        <begin position="26"/>
        <end position="570"/>
    </location>
</feature>
<dbReference type="RefSeq" id="XP_005094077.1">
    <property type="nucleotide sequence ID" value="XM_005094020.3"/>
</dbReference>
<dbReference type="SUPFAM" id="SSF53474">
    <property type="entry name" value="alpha/beta-Hydrolases"/>
    <property type="match status" value="1"/>
</dbReference>
<reference evidence="7" key="1">
    <citation type="submission" date="2025-08" db="UniProtKB">
        <authorList>
            <consortium name="RefSeq"/>
        </authorList>
    </citation>
    <scope>IDENTIFICATION</scope>
</reference>
<evidence type="ECO:0000313" key="7">
    <source>
        <dbReference type="RefSeq" id="XP_005094077.1"/>
    </source>
</evidence>
<dbReference type="InterPro" id="IPR002018">
    <property type="entry name" value="CarbesteraseB"/>
</dbReference>
<dbReference type="GeneID" id="101850942"/>
<evidence type="ECO:0000259" key="5">
    <source>
        <dbReference type="Pfam" id="PF00135"/>
    </source>
</evidence>
<dbReference type="Gene3D" id="3.40.50.1820">
    <property type="entry name" value="alpha/beta hydrolase"/>
    <property type="match status" value="1"/>
</dbReference>
<dbReference type="InterPro" id="IPR019819">
    <property type="entry name" value="Carboxylesterase_B_CS"/>
</dbReference>
<dbReference type="Pfam" id="PF00135">
    <property type="entry name" value="COesterase"/>
    <property type="match status" value="1"/>
</dbReference>
<name>A0ABM0JI04_APLCA</name>
<dbReference type="PROSITE" id="PS00122">
    <property type="entry name" value="CARBOXYLESTERASE_B_1"/>
    <property type="match status" value="1"/>
</dbReference>
<dbReference type="InterPro" id="IPR029058">
    <property type="entry name" value="AB_hydrolase_fold"/>
</dbReference>
<sequence length="570" mass="62707">MAAAWLLHALYTSMLGSSGLQGGQGGQGGGQVGRNDVYLMANTSYGTVRGKVDFTTQVPVAKFLGIPYAKSPTGKLRFKAPEAPDAWSGVKDAFQFGHTCMQMRYPLYTPSDMSEDCLFLNVYTPTTKTSPGAIPVMVWIHGGGYVTGSSSLYDGTLLAAKEVIVVTINYRLDVFGFLSTGDDVIPGNYGMMDQIAALQWVRKNIGAFGGDPNQVTIFGESAGSSSVSLLTISPLSKGLFQRAIMESGASLSPFGFQHPGNRISALTNARLIATGVMCGNLDDPKKLLSCLQNVDVQRLLNVSVAVSKALDVNLIMCPRVEKTFGFLPDLPGTLLSRGEFNHVDTIRGFNTDETGAFIRNLIKRPISPEVADDILHYWLKQMSSLAQEQAATILKSRYMKDELNVVNLQRDAMEAQDDFAFIGPTIIEANEFSRRAPEKSHYLYEFNYRPSYSMYPKWMSATHSDEIGYVFGVQQLVWIYGILPTKDDFSVSKQIMDLWTNFAKTGNPTPTVHAGSVQWNQYSATMPNYLLIKLNSQQKTWQRPEAADVFSQVLQKLDGTRQTPVDTIIG</sequence>
<dbReference type="InterPro" id="IPR019826">
    <property type="entry name" value="Carboxylesterase_B_AS"/>
</dbReference>
<keyword evidence="3 4" id="KW-0378">Hydrolase</keyword>